<dbReference type="GO" id="GO:0003984">
    <property type="term" value="F:acetolactate synthase activity"/>
    <property type="evidence" value="ECO:0007669"/>
    <property type="project" value="TreeGrafter"/>
</dbReference>
<dbReference type="Gene3D" id="3.40.50.970">
    <property type="match status" value="2"/>
</dbReference>
<dbReference type="GO" id="GO:0000287">
    <property type="term" value="F:magnesium ion binding"/>
    <property type="evidence" value="ECO:0007669"/>
    <property type="project" value="InterPro"/>
</dbReference>
<feature type="domain" description="Thiamine pyrophosphate enzyme central" evidence="5">
    <location>
        <begin position="191"/>
        <end position="328"/>
    </location>
</feature>
<dbReference type="PANTHER" id="PTHR18968">
    <property type="entry name" value="THIAMINE PYROPHOSPHATE ENZYMES"/>
    <property type="match status" value="1"/>
</dbReference>
<comment type="cofactor">
    <cofactor evidence="1">
        <name>thiamine diphosphate</name>
        <dbReference type="ChEBI" id="CHEBI:58937"/>
    </cofactor>
</comment>
<feature type="domain" description="Thiamine pyrophosphate enzyme TPP-binding" evidence="6">
    <location>
        <begin position="400"/>
        <end position="545"/>
    </location>
</feature>
<proteinExistence type="inferred from homology"/>
<dbReference type="Gene3D" id="3.40.50.1220">
    <property type="entry name" value="TPP-binding domain"/>
    <property type="match status" value="1"/>
</dbReference>
<dbReference type="KEGG" id="pms:KNP414_02463"/>
<evidence type="ECO:0000313" key="9">
    <source>
        <dbReference type="Proteomes" id="UP000006620"/>
    </source>
</evidence>
<dbReference type="InterPro" id="IPR000399">
    <property type="entry name" value="TPP-bd_CS"/>
</dbReference>
<dbReference type="InterPro" id="IPR011766">
    <property type="entry name" value="TPP_enzyme_TPP-bd"/>
</dbReference>
<dbReference type="AlphaFoldDB" id="F8F839"/>
<evidence type="ECO:0000256" key="2">
    <source>
        <dbReference type="ARBA" id="ARBA00007812"/>
    </source>
</evidence>
<evidence type="ECO:0000256" key="4">
    <source>
        <dbReference type="RuleBase" id="RU362132"/>
    </source>
</evidence>
<dbReference type="GO" id="GO:0030976">
    <property type="term" value="F:thiamine pyrophosphate binding"/>
    <property type="evidence" value="ECO:0007669"/>
    <property type="project" value="InterPro"/>
</dbReference>
<feature type="domain" description="Thiamine pyrophosphate enzyme N-terminal TPP-binding" evidence="7">
    <location>
        <begin position="3"/>
        <end position="107"/>
    </location>
</feature>
<dbReference type="GO" id="GO:0009099">
    <property type="term" value="P:L-valine biosynthetic process"/>
    <property type="evidence" value="ECO:0007669"/>
    <property type="project" value="TreeGrafter"/>
</dbReference>
<evidence type="ECO:0000259" key="7">
    <source>
        <dbReference type="Pfam" id="PF02776"/>
    </source>
</evidence>
<dbReference type="Proteomes" id="UP000006620">
    <property type="component" value="Chromosome"/>
</dbReference>
<organism evidence="8 9">
    <name type="scientific">Paenibacillus mucilaginosus (strain KNP414)</name>
    <dbReference type="NCBI Taxonomy" id="1036673"/>
    <lineage>
        <taxon>Bacteria</taxon>
        <taxon>Bacillati</taxon>
        <taxon>Bacillota</taxon>
        <taxon>Bacilli</taxon>
        <taxon>Bacillales</taxon>
        <taxon>Paenibacillaceae</taxon>
        <taxon>Paenibacillus</taxon>
    </lineage>
</organism>
<reference evidence="8 9" key="2">
    <citation type="journal article" date="2013" name="Genome Announc.">
        <title>Genome Sequence of Growth-Improving Paenibacillus mucilaginosus Strain KNP414.</title>
        <authorList>
            <person name="Lu J.J."/>
            <person name="Wang J.F."/>
            <person name="Hu X.F."/>
        </authorList>
    </citation>
    <scope>NUCLEOTIDE SEQUENCE [LARGE SCALE GENOMIC DNA]</scope>
    <source>
        <strain evidence="8 9">KNP414</strain>
    </source>
</reference>
<comment type="similarity">
    <text evidence="2 4">Belongs to the TPP enzyme family.</text>
</comment>
<dbReference type="InterPro" id="IPR012000">
    <property type="entry name" value="Thiamin_PyroP_enz_cen_dom"/>
</dbReference>
<dbReference type="InterPro" id="IPR012001">
    <property type="entry name" value="Thiamin_PyroP_enz_TPP-bd_dom"/>
</dbReference>
<dbReference type="SUPFAM" id="SSF52518">
    <property type="entry name" value="Thiamin diphosphate-binding fold (THDP-binding)"/>
    <property type="match status" value="2"/>
</dbReference>
<dbReference type="SUPFAM" id="SSF52467">
    <property type="entry name" value="DHS-like NAD/FAD-binding domain"/>
    <property type="match status" value="1"/>
</dbReference>
<name>F8F839_PAEMK</name>
<keyword evidence="3 4" id="KW-0786">Thiamine pyrophosphate</keyword>
<evidence type="ECO:0000259" key="5">
    <source>
        <dbReference type="Pfam" id="PF00205"/>
    </source>
</evidence>
<dbReference type="Pfam" id="PF02776">
    <property type="entry name" value="TPP_enzyme_N"/>
    <property type="match status" value="1"/>
</dbReference>
<dbReference type="EMBL" id="CP002869">
    <property type="protein sequence ID" value="AEI41024.1"/>
    <property type="molecule type" value="Genomic_DNA"/>
</dbReference>
<dbReference type="PATRIC" id="fig|1036673.3.peg.2224"/>
<evidence type="ECO:0000256" key="1">
    <source>
        <dbReference type="ARBA" id="ARBA00001964"/>
    </source>
</evidence>
<dbReference type="GO" id="GO:0009097">
    <property type="term" value="P:isoleucine biosynthetic process"/>
    <property type="evidence" value="ECO:0007669"/>
    <property type="project" value="TreeGrafter"/>
</dbReference>
<dbReference type="InterPro" id="IPR029061">
    <property type="entry name" value="THDP-binding"/>
</dbReference>
<dbReference type="GO" id="GO:0050660">
    <property type="term" value="F:flavin adenine dinucleotide binding"/>
    <property type="evidence" value="ECO:0007669"/>
    <property type="project" value="TreeGrafter"/>
</dbReference>
<dbReference type="InterPro" id="IPR045229">
    <property type="entry name" value="TPP_enz"/>
</dbReference>
<dbReference type="CDD" id="cd00568">
    <property type="entry name" value="TPP_enzymes"/>
    <property type="match status" value="1"/>
</dbReference>
<accession>F8F839</accession>
<dbReference type="RefSeq" id="WP_013916185.1">
    <property type="nucleotide sequence ID" value="NC_015690.1"/>
</dbReference>
<evidence type="ECO:0000259" key="6">
    <source>
        <dbReference type="Pfam" id="PF02775"/>
    </source>
</evidence>
<reference evidence="9" key="1">
    <citation type="submission" date="2011-06" db="EMBL/GenBank/DDBJ databases">
        <title>Complete genome sequence of Paenibacillus mucilaginosus KNP414.</title>
        <authorList>
            <person name="Wang J."/>
            <person name="Hu S."/>
            <person name="Hu X."/>
            <person name="Zhang B."/>
            <person name="Dong D."/>
            <person name="Zhang S."/>
            <person name="Zhao K."/>
            <person name="Wu D."/>
        </authorList>
    </citation>
    <scope>NUCLEOTIDE SEQUENCE [LARGE SCALE GENOMIC DNA]</scope>
    <source>
        <strain evidence="9">KNP414</strain>
    </source>
</reference>
<sequence>METVASSLVRHLHSWGIRHTFGVPGKAIVPLILELGNQNVEFVLSRHEGGAGFSAAGYALMNGSLGVAIGTSGPGGTNMLTAAGQAKAYHLPVLFITGHASSKDSGRPLGQDSTFFAADLARMFESVTLFSARVERSEQFPLYLQHAVERALTGVRGPVHLSIPQDVLTEPVRHFELELPVGHPPLRSPRLKEAAELLEQARRPALLLGKGVHISGAYEAVEAFAERWQIPVMTTPGGKGAFRTRHPLHIGPYGLGGCPEASEYLKSGIDLFVAIGTKLSDMSLPVITEDMVPQVVLHFDIDGTFVGKSFPAPSLFIQGDARANLEALLELAADRAPEVGGAYAEAAAALQTPDLSENEVMKAKSLVISDETQPLITAVQVMEVLGRCLPSDVMVFGDDGSHSYHAIRSLDIHTPGSFRFDDVFAAMGHAIGFSIGAKIASPDRTVVCLTGDGCMFMHGTEISTAVNNGADVIFIVLNNGRLDMVNKGMRHATGRSDGTVYETPLQAALLAEALGALGFTASTPPELEEALEKALQAGRAAVIEVLVDPEEIPPTLARG</sequence>
<dbReference type="Pfam" id="PF00205">
    <property type="entry name" value="TPP_enzyme_M"/>
    <property type="match status" value="1"/>
</dbReference>
<dbReference type="PANTHER" id="PTHR18968:SF13">
    <property type="entry name" value="ACETOLACTATE SYNTHASE CATALYTIC SUBUNIT, MITOCHONDRIAL"/>
    <property type="match status" value="1"/>
</dbReference>
<protein>
    <submittedName>
        <fullName evidence="8">Acetolactate synthase large subunit</fullName>
    </submittedName>
</protein>
<dbReference type="CDD" id="cd07035">
    <property type="entry name" value="TPP_PYR_POX_like"/>
    <property type="match status" value="1"/>
</dbReference>
<dbReference type="GO" id="GO:0005948">
    <property type="term" value="C:acetolactate synthase complex"/>
    <property type="evidence" value="ECO:0007669"/>
    <property type="project" value="TreeGrafter"/>
</dbReference>
<dbReference type="PROSITE" id="PS00187">
    <property type="entry name" value="TPP_ENZYMES"/>
    <property type="match status" value="1"/>
</dbReference>
<evidence type="ECO:0000313" key="8">
    <source>
        <dbReference type="EMBL" id="AEI41024.1"/>
    </source>
</evidence>
<dbReference type="HOGENOM" id="CLU_013748_3_1_9"/>
<dbReference type="Pfam" id="PF02775">
    <property type="entry name" value="TPP_enzyme_C"/>
    <property type="match status" value="1"/>
</dbReference>
<evidence type="ECO:0000256" key="3">
    <source>
        <dbReference type="ARBA" id="ARBA00023052"/>
    </source>
</evidence>
<dbReference type="InterPro" id="IPR029035">
    <property type="entry name" value="DHS-like_NAD/FAD-binding_dom"/>
</dbReference>
<gene>
    <name evidence="8" type="ordered locus">KNP414_02463</name>
</gene>